<keyword evidence="1" id="KW-0175">Coiled coil</keyword>
<dbReference type="GeneID" id="97351107"/>
<dbReference type="Proteomes" id="UP000323732">
    <property type="component" value="Unassembled WGS sequence"/>
</dbReference>
<protein>
    <submittedName>
        <fullName evidence="2">Uncharacterized protein</fullName>
    </submittedName>
</protein>
<evidence type="ECO:0000313" key="2">
    <source>
        <dbReference type="EMBL" id="TYS57477.1"/>
    </source>
</evidence>
<dbReference type="AlphaFoldDB" id="A0A5D4S1J2"/>
<sequence>MKGALLIHYFPVCPYPLHPVFRTSPSFLSQGDAQILQRVIELERTVEQLNKQCSRFNRRLNRIERRLGLGGSAPIYYNPEL</sequence>
<name>A0A5D4S1J2_9BACI</name>
<accession>A0A5D4S1J2</accession>
<dbReference type="EMBL" id="VTES01000013">
    <property type="protein sequence ID" value="TYS57477.1"/>
    <property type="molecule type" value="Genomic_DNA"/>
</dbReference>
<evidence type="ECO:0000256" key="1">
    <source>
        <dbReference type="SAM" id="Coils"/>
    </source>
</evidence>
<feature type="coiled-coil region" evidence="1">
    <location>
        <begin position="32"/>
        <end position="66"/>
    </location>
</feature>
<organism evidence="2 3">
    <name type="scientific">Bacillus infantis</name>
    <dbReference type="NCBI Taxonomy" id="324767"/>
    <lineage>
        <taxon>Bacteria</taxon>
        <taxon>Bacillati</taxon>
        <taxon>Bacillota</taxon>
        <taxon>Bacilli</taxon>
        <taxon>Bacillales</taxon>
        <taxon>Bacillaceae</taxon>
        <taxon>Bacillus</taxon>
    </lineage>
</organism>
<proteinExistence type="predicted"/>
<dbReference type="RefSeq" id="WP_022544295.1">
    <property type="nucleotide sequence ID" value="NZ_CP160000.1"/>
</dbReference>
<comment type="caution">
    <text evidence="2">The sequence shown here is derived from an EMBL/GenBank/DDBJ whole genome shotgun (WGS) entry which is preliminary data.</text>
</comment>
<evidence type="ECO:0000313" key="3">
    <source>
        <dbReference type="Proteomes" id="UP000323732"/>
    </source>
</evidence>
<gene>
    <name evidence="2" type="ORF">FZD47_24885</name>
</gene>
<reference evidence="2 3" key="1">
    <citation type="submission" date="2019-08" db="EMBL/GenBank/DDBJ databases">
        <title>Bacillus genomes from the desert of Cuatro Cienegas, Coahuila.</title>
        <authorList>
            <person name="Olmedo-Alvarez G."/>
        </authorList>
    </citation>
    <scope>NUCLEOTIDE SEQUENCE [LARGE SCALE GENOMIC DNA]</scope>
    <source>
        <strain evidence="2 3">CH37_1T</strain>
    </source>
</reference>